<gene>
    <name evidence="3" type="ORF">CHX27_09185</name>
</gene>
<evidence type="ECO:0000313" key="3">
    <source>
        <dbReference type="EMBL" id="OYQ43742.1"/>
    </source>
</evidence>
<dbReference type="Pfam" id="PF13590">
    <property type="entry name" value="DUF4136"/>
    <property type="match status" value="1"/>
</dbReference>
<dbReference type="RefSeq" id="WP_094486476.1">
    <property type="nucleotide sequence ID" value="NZ_NOXX01000199.1"/>
</dbReference>
<feature type="chain" id="PRO_5012761876" description="DUF4136 domain-containing protein" evidence="1">
    <location>
        <begin position="25"/>
        <end position="177"/>
    </location>
</feature>
<dbReference type="Proteomes" id="UP000216035">
    <property type="component" value="Unassembled WGS sequence"/>
</dbReference>
<proteinExistence type="predicted"/>
<organism evidence="3 4">
    <name type="scientific">Flavobacterium aurantiibacter</name>
    <dbReference type="NCBI Taxonomy" id="2023067"/>
    <lineage>
        <taxon>Bacteria</taxon>
        <taxon>Pseudomonadati</taxon>
        <taxon>Bacteroidota</taxon>
        <taxon>Flavobacteriia</taxon>
        <taxon>Flavobacteriales</taxon>
        <taxon>Flavobacteriaceae</taxon>
        <taxon>Flavobacterium</taxon>
    </lineage>
</organism>
<feature type="domain" description="DUF4136" evidence="2">
    <location>
        <begin position="22"/>
        <end position="173"/>
    </location>
</feature>
<evidence type="ECO:0000259" key="2">
    <source>
        <dbReference type="Pfam" id="PF13590"/>
    </source>
</evidence>
<evidence type="ECO:0000313" key="4">
    <source>
        <dbReference type="Proteomes" id="UP000216035"/>
    </source>
</evidence>
<accession>A0A255ZQS6</accession>
<dbReference type="AlphaFoldDB" id="A0A255ZQS6"/>
<feature type="signal peptide" evidence="1">
    <location>
        <begin position="1"/>
        <end position="24"/>
    </location>
</feature>
<dbReference type="InterPro" id="IPR025411">
    <property type="entry name" value="DUF4136"/>
</dbReference>
<keyword evidence="4" id="KW-1185">Reference proteome</keyword>
<dbReference type="PROSITE" id="PS51257">
    <property type="entry name" value="PROKAR_LIPOPROTEIN"/>
    <property type="match status" value="1"/>
</dbReference>
<reference evidence="3 4" key="1">
    <citation type="submission" date="2017-07" db="EMBL/GenBank/DDBJ databases">
        <title>Flavobacterium cyanobacteriorum sp. nov., isolated from cyanobacterial aggregates in a eutrophic lake.</title>
        <authorList>
            <person name="Cai H."/>
        </authorList>
    </citation>
    <scope>NUCLEOTIDE SEQUENCE [LARGE SCALE GENOMIC DNA]</scope>
    <source>
        <strain evidence="3 4">TH167</strain>
    </source>
</reference>
<keyword evidence="1" id="KW-0732">Signal</keyword>
<dbReference type="EMBL" id="NOXX01000199">
    <property type="protein sequence ID" value="OYQ43742.1"/>
    <property type="molecule type" value="Genomic_DNA"/>
</dbReference>
<sequence length="177" mass="20190">MKKAVFLLMVLMLTVGCRSVHVSADFDNKVDFTAYKTYNLMTAEIAKVAISDLDKRRITSAIEESLQSKGFTKSDNPDVLVNIFTKERKEVNVNNWNAGWGWGWGWGWGGPWGWNNYSVTTDTYGTLYIDVVDARKQELVWQGQGDGLLDLHPKRKEAKIREFVSEILAQYPPQPKK</sequence>
<name>A0A255ZQS6_9FLAO</name>
<dbReference type="Gene3D" id="3.30.160.670">
    <property type="match status" value="1"/>
</dbReference>
<comment type="caution">
    <text evidence="3">The sequence shown here is derived from an EMBL/GenBank/DDBJ whole genome shotgun (WGS) entry which is preliminary data.</text>
</comment>
<evidence type="ECO:0000256" key="1">
    <source>
        <dbReference type="SAM" id="SignalP"/>
    </source>
</evidence>
<protein>
    <recommendedName>
        <fullName evidence="2">DUF4136 domain-containing protein</fullName>
    </recommendedName>
</protein>
<dbReference type="OrthoDB" id="5432251at2"/>